<gene>
    <name evidence="1" type="ORF">KUCAC02_022923</name>
</gene>
<sequence>LYVPVQPYPVLSSSHCIQCSDVIQLTEERDKERVEKEEQTLPHVSDPLLLIRGAPLCSVS</sequence>
<dbReference type="EMBL" id="CM043788">
    <property type="protein sequence ID" value="KAI4828851.1"/>
    <property type="molecule type" value="Genomic_DNA"/>
</dbReference>
<proteinExistence type="predicted"/>
<keyword evidence="2" id="KW-1185">Reference proteome</keyword>
<dbReference type="Proteomes" id="UP001057452">
    <property type="component" value="Chromosome 4"/>
</dbReference>
<reference evidence="1" key="1">
    <citation type="submission" date="2022-05" db="EMBL/GenBank/DDBJ databases">
        <title>Chromosome-level genome of Chaenocephalus aceratus.</title>
        <authorList>
            <person name="Park H."/>
        </authorList>
    </citation>
    <scope>NUCLEOTIDE SEQUENCE</scope>
    <source>
        <strain evidence="1">KU_202001</strain>
    </source>
</reference>
<evidence type="ECO:0000313" key="2">
    <source>
        <dbReference type="Proteomes" id="UP001057452"/>
    </source>
</evidence>
<comment type="caution">
    <text evidence="1">The sequence shown here is derived from an EMBL/GenBank/DDBJ whole genome shotgun (WGS) entry which is preliminary data.</text>
</comment>
<feature type="non-terminal residue" evidence="1">
    <location>
        <position position="60"/>
    </location>
</feature>
<evidence type="ECO:0000313" key="1">
    <source>
        <dbReference type="EMBL" id="KAI4828851.1"/>
    </source>
</evidence>
<accession>A0ACB9XPT1</accession>
<protein>
    <submittedName>
        <fullName evidence="1">Uncharacterized protein</fullName>
    </submittedName>
</protein>
<feature type="non-terminal residue" evidence="1">
    <location>
        <position position="1"/>
    </location>
</feature>
<name>A0ACB9XPT1_CHAAC</name>
<organism evidence="1 2">
    <name type="scientific">Chaenocephalus aceratus</name>
    <name type="common">Blackfin icefish</name>
    <name type="synonym">Chaenichthys aceratus</name>
    <dbReference type="NCBI Taxonomy" id="36190"/>
    <lineage>
        <taxon>Eukaryota</taxon>
        <taxon>Metazoa</taxon>
        <taxon>Chordata</taxon>
        <taxon>Craniata</taxon>
        <taxon>Vertebrata</taxon>
        <taxon>Euteleostomi</taxon>
        <taxon>Actinopterygii</taxon>
        <taxon>Neopterygii</taxon>
        <taxon>Teleostei</taxon>
        <taxon>Neoteleostei</taxon>
        <taxon>Acanthomorphata</taxon>
        <taxon>Eupercaria</taxon>
        <taxon>Perciformes</taxon>
        <taxon>Notothenioidei</taxon>
        <taxon>Channichthyidae</taxon>
        <taxon>Chaenocephalus</taxon>
    </lineage>
</organism>